<dbReference type="OrthoDB" id="9803101at2"/>
<dbReference type="PANTHER" id="PTHR11803:SF58">
    <property type="entry name" value="PROTEIN HMF1-RELATED"/>
    <property type="match status" value="1"/>
</dbReference>
<feature type="chain" id="PRO_5016596290" evidence="2">
    <location>
        <begin position="19"/>
        <end position="151"/>
    </location>
</feature>
<dbReference type="Proteomes" id="UP000253410">
    <property type="component" value="Unassembled WGS sequence"/>
</dbReference>
<dbReference type="AlphaFoldDB" id="A0A365XT01"/>
<comment type="similarity">
    <text evidence="1">Belongs to the RutC family.</text>
</comment>
<sequence length="151" mass="16346">MKPVFFILSLLFSTIAFSQNVQLVNPATLATPKGYSHAAVIDLGHCKMVITSGQVGLDAKGNLAGKDVAAQTTQIFLNLKNILEEAGGSLNDIVKLGYFLTDVKQIQAVRDVRDKFIKTANLPASTLVEVSKLFREDILVEIEATAIISKK</sequence>
<dbReference type="InterPro" id="IPR006175">
    <property type="entry name" value="YjgF/YER057c/UK114"/>
</dbReference>
<dbReference type="Pfam" id="PF01042">
    <property type="entry name" value="Ribonuc_L-PSP"/>
    <property type="match status" value="1"/>
</dbReference>
<dbReference type="InterPro" id="IPR035959">
    <property type="entry name" value="RutC-like_sf"/>
</dbReference>
<evidence type="ECO:0000313" key="4">
    <source>
        <dbReference type="Proteomes" id="UP000253410"/>
    </source>
</evidence>
<keyword evidence="4" id="KW-1185">Reference proteome</keyword>
<organism evidence="3 4">
    <name type="scientific">Chitinophaga flava</name>
    <dbReference type="NCBI Taxonomy" id="2259036"/>
    <lineage>
        <taxon>Bacteria</taxon>
        <taxon>Pseudomonadati</taxon>
        <taxon>Bacteroidota</taxon>
        <taxon>Chitinophagia</taxon>
        <taxon>Chitinophagales</taxon>
        <taxon>Chitinophagaceae</taxon>
        <taxon>Chitinophaga</taxon>
    </lineage>
</organism>
<accession>A0A365XT01</accession>
<gene>
    <name evidence="3" type="ORF">DF182_23480</name>
</gene>
<dbReference type="Gene3D" id="3.30.1330.40">
    <property type="entry name" value="RutC-like"/>
    <property type="match status" value="1"/>
</dbReference>
<comment type="caution">
    <text evidence="3">The sequence shown here is derived from an EMBL/GenBank/DDBJ whole genome shotgun (WGS) entry which is preliminary data.</text>
</comment>
<proteinExistence type="inferred from homology"/>
<reference evidence="3 4" key="1">
    <citation type="submission" date="2018-05" db="EMBL/GenBank/DDBJ databases">
        <title>Chitinophaga sp. K3CV102501T nov., isolated from isolated from a monsoon evergreen broad-leaved forest soil.</title>
        <authorList>
            <person name="Lv Y."/>
        </authorList>
    </citation>
    <scope>NUCLEOTIDE SEQUENCE [LARGE SCALE GENOMIC DNA]</scope>
    <source>
        <strain evidence="3 4">GDMCC 1.1325</strain>
    </source>
</reference>
<dbReference type="SUPFAM" id="SSF55298">
    <property type="entry name" value="YjgF-like"/>
    <property type="match status" value="1"/>
</dbReference>
<protein>
    <submittedName>
        <fullName evidence="3">RidA family protein</fullName>
    </submittedName>
</protein>
<dbReference type="CDD" id="cd00448">
    <property type="entry name" value="YjgF_YER057c_UK114_family"/>
    <property type="match status" value="1"/>
</dbReference>
<dbReference type="GO" id="GO:0019239">
    <property type="term" value="F:deaminase activity"/>
    <property type="evidence" value="ECO:0007669"/>
    <property type="project" value="TreeGrafter"/>
</dbReference>
<dbReference type="PANTHER" id="PTHR11803">
    <property type="entry name" value="2-IMINOBUTANOATE/2-IMINOPROPANOATE DEAMINASE RIDA"/>
    <property type="match status" value="1"/>
</dbReference>
<evidence type="ECO:0000256" key="2">
    <source>
        <dbReference type="SAM" id="SignalP"/>
    </source>
</evidence>
<dbReference type="GO" id="GO:0005829">
    <property type="term" value="C:cytosol"/>
    <property type="evidence" value="ECO:0007669"/>
    <property type="project" value="TreeGrafter"/>
</dbReference>
<evidence type="ECO:0000313" key="3">
    <source>
        <dbReference type="EMBL" id="RBL89479.1"/>
    </source>
</evidence>
<name>A0A365XT01_9BACT</name>
<feature type="signal peptide" evidence="2">
    <location>
        <begin position="1"/>
        <end position="18"/>
    </location>
</feature>
<keyword evidence="2" id="KW-0732">Signal</keyword>
<evidence type="ECO:0000256" key="1">
    <source>
        <dbReference type="ARBA" id="ARBA00010552"/>
    </source>
</evidence>
<dbReference type="RefSeq" id="WP_113618223.1">
    <property type="nucleotide sequence ID" value="NZ_QFFJ01000002.1"/>
</dbReference>
<dbReference type="EMBL" id="QFFJ01000002">
    <property type="protein sequence ID" value="RBL89479.1"/>
    <property type="molecule type" value="Genomic_DNA"/>
</dbReference>